<dbReference type="EMBL" id="VSWD01000006">
    <property type="protein sequence ID" value="KAK3099968.1"/>
    <property type="molecule type" value="Genomic_DNA"/>
</dbReference>
<dbReference type="Pfam" id="PF00531">
    <property type="entry name" value="Death"/>
    <property type="match status" value="1"/>
</dbReference>
<dbReference type="AlphaFoldDB" id="A0AA88Y7L8"/>
<dbReference type="InterPro" id="IPR000488">
    <property type="entry name" value="Death_dom"/>
</dbReference>
<comment type="caution">
    <text evidence="2">The sequence shown here is derived from an EMBL/GenBank/DDBJ whole genome shotgun (WGS) entry which is preliminary data.</text>
</comment>
<reference evidence="2" key="1">
    <citation type="submission" date="2019-08" db="EMBL/GenBank/DDBJ databases">
        <title>The improved chromosome-level genome for the pearl oyster Pinctada fucata martensii using PacBio sequencing and Hi-C.</title>
        <authorList>
            <person name="Zheng Z."/>
        </authorList>
    </citation>
    <scope>NUCLEOTIDE SEQUENCE</scope>
    <source>
        <strain evidence="2">ZZ-2019</strain>
        <tissue evidence="2">Adductor muscle</tissue>
    </source>
</reference>
<protein>
    <recommendedName>
        <fullName evidence="1">Death domain-containing protein</fullName>
    </recommendedName>
</protein>
<sequence>MLSTKSLEKIAEGIEGKWVGVANALKVDKDQILEIQDRFENKRHCAMRMLDEWRFSSKAVERGMSITEDLMSALRTAGCDPSTIKLVEGLMPKT</sequence>
<evidence type="ECO:0000313" key="3">
    <source>
        <dbReference type="Proteomes" id="UP001186944"/>
    </source>
</evidence>
<dbReference type="Gene3D" id="1.10.533.10">
    <property type="entry name" value="Death Domain, Fas"/>
    <property type="match status" value="1"/>
</dbReference>
<dbReference type="PROSITE" id="PS50017">
    <property type="entry name" value="DEATH_DOMAIN"/>
    <property type="match status" value="1"/>
</dbReference>
<feature type="domain" description="Death" evidence="1">
    <location>
        <begin position="3"/>
        <end position="78"/>
    </location>
</feature>
<evidence type="ECO:0000259" key="1">
    <source>
        <dbReference type="PROSITE" id="PS50017"/>
    </source>
</evidence>
<dbReference type="Proteomes" id="UP001186944">
    <property type="component" value="Unassembled WGS sequence"/>
</dbReference>
<name>A0AA88Y7L8_PINIB</name>
<gene>
    <name evidence="2" type="ORF">FSP39_012676</name>
</gene>
<dbReference type="CDD" id="cd01670">
    <property type="entry name" value="Death"/>
    <property type="match status" value="1"/>
</dbReference>
<organism evidence="2 3">
    <name type="scientific">Pinctada imbricata</name>
    <name type="common">Atlantic pearl-oyster</name>
    <name type="synonym">Pinctada martensii</name>
    <dbReference type="NCBI Taxonomy" id="66713"/>
    <lineage>
        <taxon>Eukaryota</taxon>
        <taxon>Metazoa</taxon>
        <taxon>Spiralia</taxon>
        <taxon>Lophotrochozoa</taxon>
        <taxon>Mollusca</taxon>
        <taxon>Bivalvia</taxon>
        <taxon>Autobranchia</taxon>
        <taxon>Pteriomorphia</taxon>
        <taxon>Pterioida</taxon>
        <taxon>Pterioidea</taxon>
        <taxon>Pteriidae</taxon>
        <taxon>Pinctada</taxon>
    </lineage>
</organism>
<proteinExistence type="predicted"/>
<keyword evidence="3" id="KW-1185">Reference proteome</keyword>
<dbReference type="GO" id="GO:0007165">
    <property type="term" value="P:signal transduction"/>
    <property type="evidence" value="ECO:0007669"/>
    <property type="project" value="InterPro"/>
</dbReference>
<accession>A0AA88Y7L8</accession>
<evidence type="ECO:0000313" key="2">
    <source>
        <dbReference type="EMBL" id="KAK3099968.1"/>
    </source>
</evidence>
<dbReference type="InterPro" id="IPR011029">
    <property type="entry name" value="DEATH-like_dom_sf"/>
</dbReference>